<keyword evidence="1" id="KW-0472">Membrane</keyword>
<feature type="transmembrane region" description="Helical" evidence="1">
    <location>
        <begin position="42"/>
        <end position="63"/>
    </location>
</feature>
<gene>
    <name evidence="3" type="ORF">QH73_0002730</name>
</gene>
<feature type="domain" description="Phytase-like" evidence="2">
    <location>
        <begin position="90"/>
        <end position="389"/>
    </location>
</feature>
<dbReference type="EMBL" id="JTJC03000001">
    <property type="protein sequence ID" value="NHC33587.1"/>
    <property type="molecule type" value="Genomic_DNA"/>
</dbReference>
<evidence type="ECO:0000313" key="3">
    <source>
        <dbReference type="EMBL" id="NHC33587.1"/>
    </source>
</evidence>
<keyword evidence="1" id="KW-0812">Transmembrane</keyword>
<keyword evidence="4" id="KW-1185">Reference proteome</keyword>
<evidence type="ECO:0000313" key="4">
    <source>
        <dbReference type="Proteomes" id="UP000031532"/>
    </source>
</evidence>
<dbReference type="Pfam" id="PF13449">
    <property type="entry name" value="Phytase-like"/>
    <property type="match status" value="1"/>
</dbReference>
<organism evidence="3 4">
    <name type="scientific">Scytonema millei VB511283</name>
    <dbReference type="NCBI Taxonomy" id="1245923"/>
    <lineage>
        <taxon>Bacteria</taxon>
        <taxon>Bacillati</taxon>
        <taxon>Cyanobacteriota</taxon>
        <taxon>Cyanophyceae</taxon>
        <taxon>Nostocales</taxon>
        <taxon>Scytonemataceae</taxon>
        <taxon>Scytonema</taxon>
    </lineage>
</organism>
<comment type="caution">
    <text evidence="3">The sequence shown here is derived from an EMBL/GenBank/DDBJ whole genome shotgun (WGS) entry which is preliminary data.</text>
</comment>
<protein>
    <submittedName>
        <fullName evidence="3">Esterase-like activity of phytase family protein</fullName>
    </submittedName>
</protein>
<dbReference type="PANTHER" id="PTHR37957">
    <property type="entry name" value="BLR7070 PROTEIN"/>
    <property type="match status" value="1"/>
</dbReference>
<keyword evidence="1" id="KW-1133">Transmembrane helix</keyword>
<dbReference type="OrthoDB" id="292013at2"/>
<dbReference type="Proteomes" id="UP000031532">
    <property type="component" value="Unassembled WGS sequence"/>
</dbReference>
<evidence type="ECO:0000256" key="1">
    <source>
        <dbReference type="SAM" id="Phobius"/>
    </source>
</evidence>
<dbReference type="PANTHER" id="PTHR37957:SF1">
    <property type="entry name" value="PHYTASE-LIKE DOMAIN-CONTAINING PROTEIN"/>
    <property type="match status" value="1"/>
</dbReference>
<proteinExistence type="predicted"/>
<reference evidence="3 4" key="1">
    <citation type="journal article" date="2015" name="Genome Announc.">
        <title>Draft Genome Sequence of the Terrestrial Cyanobacterium Scytonema millei VB511283, Isolated from Eastern India.</title>
        <authorList>
            <person name="Sen D."/>
            <person name="Chandrababunaidu M.M."/>
            <person name="Singh D."/>
            <person name="Sanghi N."/>
            <person name="Ghorai A."/>
            <person name="Mishra G.P."/>
            <person name="Madduluri M."/>
            <person name="Adhikary S.P."/>
            <person name="Tripathy S."/>
        </authorList>
    </citation>
    <scope>NUCLEOTIDE SEQUENCE [LARGE SCALE GENOMIC DNA]</scope>
    <source>
        <strain evidence="3 4">VB511283</strain>
    </source>
</reference>
<dbReference type="InterPro" id="IPR027372">
    <property type="entry name" value="Phytase-like_dom"/>
</dbReference>
<dbReference type="AlphaFoldDB" id="A0A9X5I3L4"/>
<dbReference type="RefSeq" id="WP_052289975.1">
    <property type="nucleotide sequence ID" value="NZ_JTJC03000001.1"/>
</dbReference>
<sequence length="402" mass="44380">MEFIFTQAESISAGLKLIRYLKTCVGKICLCNGDFNRLFRQVVLVGAIAFLSLLSFATPALAAKDRLFLDLSLDYLGEYQLPTTNISDAPLAGFSAITYDKRRDRFYAISGNEILTLKVTFNPDIEDIKIQNIELESVASLLDKDGKLYDSNTFFAKGVALTPQQTVYISGSQISGERSLPFIREFALKTGQMLQSLTLPKRYIPEIVQEKGQNQNTQTIQDDITFAALAFNATGTVPTSGEPVNLFTATESTLVQDRDVSNSRPNSKQGKARLLHYLIGYGTPMLLAEYAYPLDAALEELLSVEGVHFLSLELQPETKTGKIYQIVTSGATDTSKVESLKGKIKGVREIKKKLVLDLQEVGVALGNPLGMTFGCRLADGTKSLIVMSNDQQKPEFLLFRLR</sequence>
<accession>A0A9X5I3L4</accession>
<evidence type="ECO:0000259" key="2">
    <source>
        <dbReference type="Pfam" id="PF13449"/>
    </source>
</evidence>
<name>A0A9X5I3L4_9CYAN</name>